<dbReference type="EMBL" id="FLUO01000001">
    <property type="protein sequence ID" value="SBW07284.1"/>
    <property type="molecule type" value="Genomic_DNA"/>
</dbReference>
<dbReference type="AlphaFoldDB" id="A0A212K6D6"/>
<evidence type="ECO:0000256" key="1">
    <source>
        <dbReference type="ARBA" id="ARBA00006987"/>
    </source>
</evidence>
<dbReference type="Gene3D" id="3.40.190.150">
    <property type="entry name" value="Bordetella uptake gene, domain 1"/>
    <property type="match status" value="1"/>
</dbReference>
<dbReference type="CDD" id="cd07012">
    <property type="entry name" value="PBP2_Bug_TTT"/>
    <property type="match status" value="1"/>
</dbReference>
<dbReference type="PIRSF" id="PIRSF017082">
    <property type="entry name" value="YflP"/>
    <property type="match status" value="1"/>
</dbReference>
<dbReference type="InterPro" id="IPR005064">
    <property type="entry name" value="BUG"/>
</dbReference>
<comment type="similarity">
    <text evidence="1">Belongs to the UPF0065 (bug) family.</text>
</comment>
<dbReference type="PANTHER" id="PTHR42928:SF5">
    <property type="entry name" value="BLR1237 PROTEIN"/>
    <property type="match status" value="1"/>
</dbReference>
<dbReference type="SUPFAM" id="SSF53850">
    <property type="entry name" value="Periplasmic binding protein-like II"/>
    <property type="match status" value="1"/>
</dbReference>
<proteinExistence type="inferred from homology"/>
<dbReference type="Gene3D" id="3.40.190.10">
    <property type="entry name" value="Periplasmic binding protein-like II"/>
    <property type="match status" value="1"/>
</dbReference>
<sequence length="323" mass="33353">MIGWRRGILVALAVVGLAPAAWASGFLARPVELVVPYAAGGGTDVVARLIAESLEPRLGGRVVVKNVVGGGGSIGTSLVLHAPPDGYTIGTGSQGPLAMLPQYGGLDYGIDDVDFLALIARNRMVLAVRPGLPYADARALLDYARAHPGAVTIGNSGAGGANHVAAEGLAMAAEVRFRSVPFGGAAAAIAACLAGEVDAVMAHPPEILEPARAGRLVPLLVLEEARIPDLPEVPTARELGVDFTWAAWKGLIAPRGLPPDVRARIAGAIAASFADPAFRARLEKLGESVDYRPDAAFAELARRDFLAAGRVIRAIAAHNQSAR</sequence>
<organism evidence="2">
    <name type="scientific">uncultured Alphaproteobacteria bacterium</name>
    <dbReference type="NCBI Taxonomy" id="91750"/>
    <lineage>
        <taxon>Bacteria</taxon>
        <taxon>Pseudomonadati</taxon>
        <taxon>Pseudomonadota</taxon>
        <taxon>Alphaproteobacteria</taxon>
        <taxon>environmental samples</taxon>
    </lineage>
</organism>
<reference evidence="2" key="1">
    <citation type="submission" date="2016-04" db="EMBL/GenBank/DDBJ databases">
        <authorList>
            <person name="Evans L.H."/>
            <person name="Alamgir A."/>
            <person name="Owens N."/>
            <person name="Weber N.D."/>
            <person name="Virtaneva K."/>
            <person name="Barbian K."/>
            <person name="Babar A."/>
            <person name="Rosenke K."/>
        </authorList>
    </citation>
    <scope>NUCLEOTIDE SEQUENCE</scope>
    <source>
        <strain evidence="2">86</strain>
    </source>
</reference>
<evidence type="ECO:0000313" key="2">
    <source>
        <dbReference type="EMBL" id="SBW07284.1"/>
    </source>
</evidence>
<dbReference type="Pfam" id="PF03401">
    <property type="entry name" value="TctC"/>
    <property type="match status" value="1"/>
</dbReference>
<accession>A0A212K6D6</accession>
<protein>
    <submittedName>
        <fullName evidence="2">TRAP-T family transporter, periplasmic binding protein</fullName>
    </submittedName>
</protein>
<dbReference type="PANTHER" id="PTHR42928">
    <property type="entry name" value="TRICARBOXYLATE-BINDING PROTEIN"/>
    <property type="match status" value="1"/>
</dbReference>
<name>A0A212K6D6_9PROT</name>
<gene>
    <name evidence="2" type="ORF">KL86APRO_12224</name>
</gene>
<dbReference type="InterPro" id="IPR042100">
    <property type="entry name" value="Bug_dom1"/>
</dbReference>